<dbReference type="SUPFAM" id="SSF49373">
    <property type="entry name" value="Invasin/intimin cell-adhesion fragments"/>
    <property type="match status" value="2"/>
</dbReference>
<dbReference type="SMART" id="SM00634">
    <property type="entry name" value="BID_1"/>
    <property type="match status" value="2"/>
</dbReference>
<dbReference type="InterPro" id="IPR013783">
    <property type="entry name" value="Ig-like_fold"/>
</dbReference>
<feature type="signal peptide" evidence="2">
    <location>
        <begin position="1"/>
        <end position="26"/>
    </location>
</feature>
<dbReference type="EMBL" id="BAAAQM010000050">
    <property type="protein sequence ID" value="GAA1993706.1"/>
    <property type="molecule type" value="Genomic_DNA"/>
</dbReference>
<name>A0ABP5E910_9ACTN</name>
<dbReference type="NCBIfam" id="NF040603">
    <property type="entry name" value="choice_anch_P"/>
    <property type="match status" value="1"/>
</dbReference>
<evidence type="ECO:0000256" key="2">
    <source>
        <dbReference type="SAM" id="SignalP"/>
    </source>
</evidence>
<protein>
    <recommendedName>
        <fullName evidence="3">Big-1 domain-containing protein</fullName>
    </recommendedName>
</protein>
<reference evidence="5" key="1">
    <citation type="journal article" date="2019" name="Int. J. Syst. Evol. Microbiol.">
        <title>The Global Catalogue of Microorganisms (GCM) 10K type strain sequencing project: providing services to taxonomists for standard genome sequencing and annotation.</title>
        <authorList>
            <consortium name="The Broad Institute Genomics Platform"/>
            <consortium name="The Broad Institute Genome Sequencing Center for Infectious Disease"/>
            <person name="Wu L."/>
            <person name="Ma J."/>
        </authorList>
    </citation>
    <scope>NUCLEOTIDE SEQUENCE [LARGE SCALE GENOMIC DNA]</scope>
    <source>
        <strain evidence="5">JCM 16013</strain>
    </source>
</reference>
<feature type="domain" description="Big-1" evidence="3">
    <location>
        <begin position="212"/>
        <end position="308"/>
    </location>
</feature>
<keyword evidence="2" id="KW-0732">Signal</keyword>
<dbReference type="PROSITE" id="PS51127">
    <property type="entry name" value="BIG1"/>
    <property type="match status" value="2"/>
</dbReference>
<evidence type="ECO:0000256" key="1">
    <source>
        <dbReference type="ARBA" id="ARBA00010116"/>
    </source>
</evidence>
<feature type="chain" id="PRO_5046767056" description="Big-1 domain-containing protein" evidence="2">
    <location>
        <begin position="27"/>
        <end position="685"/>
    </location>
</feature>
<dbReference type="InterPro" id="IPR003344">
    <property type="entry name" value="Big_1_dom"/>
</dbReference>
<comment type="similarity">
    <text evidence="1">Belongs to the intimin/invasin family.</text>
</comment>
<proteinExistence type="inferred from homology"/>
<dbReference type="Proteomes" id="UP001499854">
    <property type="component" value="Unassembled WGS sequence"/>
</dbReference>
<keyword evidence="5" id="KW-1185">Reference proteome</keyword>
<comment type="caution">
    <text evidence="4">The sequence shown here is derived from an EMBL/GenBank/DDBJ whole genome shotgun (WGS) entry which is preliminary data.</text>
</comment>
<organism evidence="4 5">
    <name type="scientific">Catenulispora subtropica</name>
    <dbReference type="NCBI Taxonomy" id="450798"/>
    <lineage>
        <taxon>Bacteria</taxon>
        <taxon>Bacillati</taxon>
        <taxon>Actinomycetota</taxon>
        <taxon>Actinomycetes</taxon>
        <taxon>Catenulisporales</taxon>
        <taxon>Catenulisporaceae</taxon>
        <taxon>Catenulispora</taxon>
    </lineage>
</organism>
<dbReference type="RefSeq" id="WP_344661208.1">
    <property type="nucleotide sequence ID" value="NZ_BAAAQM010000050.1"/>
</dbReference>
<dbReference type="Gene3D" id="2.60.40.10">
    <property type="entry name" value="Immunoglobulins"/>
    <property type="match status" value="3"/>
</dbReference>
<dbReference type="InterPro" id="IPR008964">
    <property type="entry name" value="Invasin/intimin_cell_adhesion"/>
</dbReference>
<feature type="domain" description="Big-1" evidence="3">
    <location>
        <begin position="311"/>
        <end position="402"/>
    </location>
</feature>
<evidence type="ECO:0000313" key="5">
    <source>
        <dbReference type="Proteomes" id="UP001499854"/>
    </source>
</evidence>
<evidence type="ECO:0000259" key="3">
    <source>
        <dbReference type="PROSITE" id="PS51127"/>
    </source>
</evidence>
<evidence type="ECO:0000313" key="4">
    <source>
        <dbReference type="EMBL" id="GAA1993706.1"/>
    </source>
</evidence>
<sequence>MSVSSNSMRRALAFLGMVVLALSAVALGPAGKARAAANVAVELGYADDLRANPANFPTPWNGSPGVVFNGCTGSCSFDGGAIRFINNTGIQVHVDYVKVHFGTCTFDLWNKNVPLDPGQSLIDTQTISGPSGGCPADGSFDTSDVGPNGANWSGHCDQSGVTPVVEFSVDGQPGSVTDSGQILNTKGVDGASCGMGNESQQWAPAGSVPCPGSTLALSPATQTDAVGSSAKVTAKLANSCGDPLQGAKIDFAVAGGPNAGATGSAVTDVNGNASFSYSGAVTGTDVVGSFTTNPAGTITSNTVKVVWVKRTPTLTIDGASATGDYNDPATVSGTLTDSAGPIAGASVTFTLNGAETCTGTTAANGSVSCSLTPGEAAGSYPLAASYAGSATDDPAGATGTFVVTREETTIVYTGSAHAANGRPYTLSGSLKEDGATPIAGRTVTFTLGSGASAQSCTGTTDASGDASCTLPSVNQPNAATVPATAVFAGDAYYVPASASLSGGVAFTTMTGKAFGLSSSGLVGITPTPLAGPVSTTVPGTSNPPCVATISGLINAATLCADVSTAISPNSSTANASVQHVGIGVLGLPAIQIGAVTSTSHTECGGGTGDATVASITVGGIAVPVSVHPGPNTTVNVLGVKLILNEQVHTDTATDHVLTVNAVHVVVPGLLDTVVASSTSDIHGCF</sequence>
<gene>
    <name evidence="4" type="ORF">GCM10009838_67310</name>
</gene>
<accession>A0ABP5E910</accession>